<organism evidence="1 2">
    <name type="scientific">Clostridium saudiense</name>
    <dbReference type="NCBI Taxonomy" id="1414720"/>
    <lineage>
        <taxon>Bacteria</taxon>
        <taxon>Bacillati</taxon>
        <taxon>Bacillota</taxon>
        <taxon>Clostridia</taxon>
        <taxon>Eubacteriales</taxon>
        <taxon>Clostridiaceae</taxon>
        <taxon>Clostridium</taxon>
    </lineage>
</organism>
<protein>
    <recommendedName>
        <fullName evidence="3">Resolvase/invertase-type recombinase catalytic domain-containing protein</fullName>
    </recommendedName>
</protein>
<accession>A0ABS2FFW2</accession>
<dbReference type="EMBL" id="JACJLL010000046">
    <property type="protein sequence ID" value="MBM6819445.1"/>
    <property type="molecule type" value="Genomic_DNA"/>
</dbReference>
<reference evidence="1 2" key="1">
    <citation type="journal article" date="2021" name="Sci. Rep.">
        <title>The distribution of antibiotic resistance genes in chicken gut microbiota commensals.</title>
        <authorList>
            <person name="Juricova H."/>
            <person name="Matiasovicova J."/>
            <person name="Kubasova T."/>
            <person name="Cejkova D."/>
            <person name="Rychlik I."/>
        </authorList>
    </citation>
    <scope>NUCLEOTIDE SEQUENCE [LARGE SCALE GENOMIC DNA]</scope>
    <source>
        <strain evidence="1 2">An435</strain>
    </source>
</reference>
<name>A0ABS2FFW2_9CLOT</name>
<sequence length="123" mass="14647">METLNMITDKTIALYIRKEHNGENFSTGYGRLQWLRYEFEEHEGRIKTFIDDTNEPLKLARLLEEILIGNIDVVLIWSIEDIDEYMFKHLALQCKEKKVSIISFCESYEWINEQVEIIAEKSK</sequence>
<evidence type="ECO:0000313" key="1">
    <source>
        <dbReference type="EMBL" id="MBM6819445.1"/>
    </source>
</evidence>
<proteinExistence type="predicted"/>
<evidence type="ECO:0000313" key="2">
    <source>
        <dbReference type="Proteomes" id="UP000767334"/>
    </source>
</evidence>
<dbReference type="RefSeq" id="WP_204572283.1">
    <property type="nucleotide sequence ID" value="NZ_JACJLL010000046.1"/>
</dbReference>
<evidence type="ECO:0008006" key="3">
    <source>
        <dbReference type="Google" id="ProtNLM"/>
    </source>
</evidence>
<dbReference type="Proteomes" id="UP000767334">
    <property type="component" value="Unassembled WGS sequence"/>
</dbReference>
<comment type="caution">
    <text evidence="1">The sequence shown here is derived from an EMBL/GenBank/DDBJ whole genome shotgun (WGS) entry which is preliminary data.</text>
</comment>
<keyword evidence="2" id="KW-1185">Reference proteome</keyword>
<gene>
    <name evidence="1" type="ORF">H6A19_08865</name>
</gene>